<keyword evidence="11" id="KW-1185">Reference proteome</keyword>
<dbReference type="Proteomes" id="UP001140293">
    <property type="component" value="Unassembled WGS sequence"/>
</dbReference>
<evidence type="ECO:0000256" key="3">
    <source>
        <dbReference type="ARBA" id="ARBA00022505"/>
    </source>
</evidence>
<name>A0A9X2YVG7_9MYCO</name>
<dbReference type="InterPro" id="IPR050612">
    <property type="entry name" value="Prok_Mopterin_Oxidored"/>
</dbReference>
<dbReference type="Pfam" id="PF18364">
    <property type="entry name" value="Molybdopterin_N"/>
    <property type="match status" value="1"/>
</dbReference>
<evidence type="ECO:0000313" key="10">
    <source>
        <dbReference type="EMBL" id="MCV7173157.1"/>
    </source>
</evidence>
<evidence type="ECO:0000259" key="8">
    <source>
        <dbReference type="Pfam" id="PF01568"/>
    </source>
</evidence>
<evidence type="ECO:0000256" key="2">
    <source>
        <dbReference type="ARBA" id="ARBA00010312"/>
    </source>
</evidence>
<dbReference type="GO" id="GO:0009061">
    <property type="term" value="P:anaerobic respiration"/>
    <property type="evidence" value="ECO:0007669"/>
    <property type="project" value="TreeGrafter"/>
</dbReference>
<feature type="compositionally biased region" description="Basic and acidic residues" evidence="6">
    <location>
        <begin position="752"/>
        <end position="766"/>
    </location>
</feature>
<dbReference type="Pfam" id="PF01568">
    <property type="entry name" value="Molydop_binding"/>
    <property type="match status" value="1"/>
</dbReference>
<dbReference type="InterPro" id="IPR006657">
    <property type="entry name" value="MoPterin_dinucl-bd_dom"/>
</dbReference>
<protein>
    <submittedName>
        <fullName evidence="10">Molybdopterin-dependent oxidoreductase</fullName>
    </submittedName>
</protein>
<dbReference type="CDD" id="cd02793">
    <property type="entry name" value="MopB_CT_DMSOR-BSOR-TMAOR"/>
    <property type="match status" value="1"/>
</dbReference>
<feature type="domain" description="Molybdopterin oxidoreductase" evidence="7">
    <location>
        <begin position="51"/>
        <end position="505"/>
    </location>
</feature>
<keyword evidence="5" id="KW-0560">Oxidoreductase</keyword>
<dbReference type="PANTHER" id="PTHR43742">
    <property type="entry name" value="TRIMETHYLAMINE-N-OXIDE REDUCTASE"/>
    <property type="match status" value="1"/>
</dbReference>
<evidence type="ECO:0000256" key="5">
    <source>
        <dbReference type="ARBA" id="ARBA00023002"/>
    </source>
</evidence>
<dbReference type="GO" id="GO:0030288">
    <property type="term" value="C:outer membrane-bounded periplasmic space"/>
    <property type="evidence" value="ECO:0007669"/>
    <property type="project" value="TreeGrafter"/>
</dbReference>
<reference evidence="10" key="2">
    <citation type="journal article" date="2022" name="BMC Genomics">
        <title>Comparative genome analysis of mycobacteria focusing on tRNA and non-coding RNA.</title>
        <authorList>
            <person name="Behra P.R.K."/>
            <person name="Pettersson B.M.F."/>
            <person name="Ramesh M."/>
            <person name="Das S."/>
            <person name="Dasgupta S."/>
            <person name="Kirsebom L.A."/>
        </authorList>
    </citation>
    <scope>NUCLEOTIDE SEQUENCE</scope>
    <source>
        <strain evidence="10">DSM 44615</strain>
    </source>
</reference>
<evidence type="ECO:0000256" key="1">
    <source>
        <dbReference type="ARBA" id="ARBA00001942"/>
    </source>
</evidence>
<feature type="domain" description="Molybdopterin dinucleotide-binding" evidence="8">
    <location>
        <begin position="617"/>
        <end position="732"/>
    </location>
</feature>
<dbReference type="GO" id="GO:0043546">
    <property type="term" value="F:molybdopterin cofactor binding"/>
    <property type="evidence" value="ECO:0007669"/>
    <property type="project" value="InterPro"/>
</dbReference>
<dbReference type="SUPFAM" id="SSF50692">
    <property type="entry name" value="ADC-like"/>
    <property type="match status" value="1"/>
</dbReference>
<dbReference type="Gene3D" id="3.40.50.740">
    <property type="match status" value="1"/>
</dbReference>
<organism evidence="10 11">
    <name type="scientific">[Mycobacterium] manitobense</name>
    <dbReference type="NCBI Taxonomy" id="190147"/>
    <lineage>
        <taxon>Bacteria</taxon>
        <taxon>Bacillati</taxon>
        <taxon>Actinomycetota</taxon>
        <taxon>Actinomycetes</taxon>
        <taxon>Mycobacteriales</taxon>
        <taxon>Mycobacteriaceae</taxon>
        <taxon>Mycolicibacterium</taxon>
    </lineage>
</organism>
<dbReference type="PANTHER" id="PTHR43742:SF10">
    <property type="entry name" value="TRIMETHYLAMINE-N-OXIDE REDUCTASE 2"/>
    <property type="match status" value="1"/>
</dbReference>
<dbReference type="Gene3D" id="3.40.228.10">
    <property type="entry name" value="Dimethylsulfoxide Reductase, domain 2"/>
    <property type="match status" value="1"/>
</dbReference>
<comment type="cofactor">
    <cofactor evidence="1">
        <name>Mo-bis(molybdopterin guanine dinucleotide)</name>
        <dbReference type="ChEBI" id="CHEBI:60539"/>
    </cofactor>
</comment>
<dbReference type="EMBL" id="JACKSJ010000232">
    <property type="protein sequence ID" value="MCV7173157.1"/>
    <property type="molecule type" value="Genomic_DNA"/>
</dbReference>
<dbReference type="InterPro" id="IPR009010">
    <property type="entry name" value="Asp_de-COase-like_dom_sf"/>
</dbReference>
<dbReference type="Pfam" id="PF00384">
    <property type="entry name" value="Molybdopterin"/>
    <property type="match status" value="1"/>
</dbReference>
<feature type="region of interest" description="Disordered" evidence="6">
    <location>
        <begin position="746"/>
        <end position="766"/>
    </location>
</feature>
<dbReference type="GO" id="GO:0016491">
    <property type="term" value="F:oxidoreductase activity"/>
    <property type="evidence" value="ECO:0007669"/>
    <property type="project" value="UniProtKB-KW"/>
</dbReference>
<gene>
    <name evidence="10" type="ORF">H7I41_24855</name>
</gene>
<dbReference type="SUPFAM" id="SSF53706">
    <property type="entry name" value="Formate dehydrogenase/DMSO reductase, domains 1-3"/>
    <property type="match status" value="1"/>
</dbReference>
<dbReference type="Gene3D" id="2.40.40.20">
    <property type="match status" value="1"/>
</dbReference>
<dbReference type="AlphaFoldDB" id="A0A9X2YVG7"/>
<keyword evidence="4" id="KW-0479">Metal-binding</keyword>
<evidence type="ECO:0000256" key="6">
    <source>
        <dbReference type="SAM" id="MobiDB-lite"/>
    </source>
</evidence>
<reference evidence="10" key="1">
    <citation type="submission" date="2020-07" db="EMBL/GenBank/DDBJ databases">
        <authorList>
            <person name="Pettersson B.M.F."/>
            <person name="Behra P.R.K."/>
            <person name="Ramesh M."/>
            <person name="Das S."/>
            <person name="Dasgupta S."/>
            <person name="Kirsebom L.A."/>
        </authorList>
    </citation>
    <scope>NUCLEOTIDE SEQUENCE</scope>
    <source>
        <strain evidence="10">DSM 44615</strain>
    </source>
</reference>
<dbReference type="Gene3D" id="3.90.55.10">
    <property type="entry name" value="Dimethylsulfoxide Reductase, domain 3"/>
    <property type="match status" value="1"/>
</dbReference>
<proteinExistence type="inferred from homology"/>
<dbReference type="GO" id="GO:0009055">
    <property type="term" value="F:electron transfer activity"/>
    <property type="evidence" value="ECO:0007669"/>
    <property type="project" value="TreeGrafter"/>
</dbReference>
<evidence type="ECO:0000259" key="7">
    <source>
        <dbReference type="Pfam" id="PF00384"/>
    </source>
</evidence>
<dbReference type="InterPro" id="IPR006656">
    <property type="entry name" value="Mopterin_OxRdtase"/>
</dbReference>
<dbReference type="RefSeq" id="WP_264015324.1">
    <property type="nucleotide sequence ID" value="NZ_JACKSJ010000232.1"/>
</dbReference>
<dbReference type="InterPro" id="IPR041460">
    <property type="entry name" value="Molybdopterin_N"/>
</dbReference>
<evidence type="ECO:0000256" key="4">
    <source>
        <dbReference type="ARBA" id="ARBA00022723"/>
    </source>
</evidence>
<accession>A0A9X2YVG7</accession>
<dbReference type="InterPro" id="IPR041954">
    <property type="entry name" value="CT_DMSOR/BSOR/TMAOR"/>
</dbReference>
<feature type="domain" description="Molybdopterin oxidoreductase N-terminal" evidence="9">
    <location>
        <begin position="7"/>
        <end position="47"/>
    </location>
</feature>
<comment type="similarity">
    <text evidence="2">Belongs to the prokaryotic molybdopterin-containing oxidoreductase family.</text>
</comment>
<dbReference type="GO" id="GO:0030151">
    <property type="term" value="F:molybdenum ion binding"/>
    <property type="evidence" value="ECO:0007669"/>
    <property type="project" value="TreeGrafter"/>
</dbReference>
<comment type="caution">
    <text evidence="10">The sequence shown here is derived from an EMBL/GenBank/DDBJ whole genome shotgun (WGS) entry which is preliminary data.</text>
</comment>
<sequence length="766" mass="83594">MRTRPTSLTHWGGFAADIRAGDIAAVTPLAGDADPSPLLGNLPGSIRHRSRIATPAVRRGWLRDGPGPTTLRGADEFVAVGWGELTELLAGELRRVVDTHGNEAIYGGSYGWASAGRFHHAQSQVHRFLKLLGGYTFSRHSYSLGATGVIMPRVVGTHDNLFKRSTDWEVMVAHTDLMVCFGGIALKNTAINHGGTTAHPARDALRRMRERGAQIVSFSPLRDDVEGECEWHAPVPGTDVAIMLALAYVLATEDLADRDFLHRYCTGYDRFERYLLGVDDATPKTPGWASAICGLPAAELTALARRMAAARTMVTVSWSLQRIRHGEQAPWMGLTLAAMLGQIGLPGGGFGHGYGSMNEPGLPPLRCGLPKLPQGLNPVRTFIPVAAVSDMLLHPGEGFDYNGLRLTYPDIRLVYWAGGNPFHHHQDIGRLRRALGRPETVVVHEPYWTAMARHADIVIPSTTAFERDDYSGSRNDPMLMAMPKLAEPYAQSRDDYTTFAALADRLGFGEQFTEGRTARQWLAHLYEKWSAALDFDVPPFEEFWHAGRLRLPTDDGLTLLADFRADPRAHRLGTPSGLIEIFSADIDRFGYADCAGHPRWYEPTEWLGGDRAHRYPLHLLANQPAARLHGQLDGGATSQAAKVAGREAIRMHPADAAARGLAGGDVARVFNDRGACLAGIVVDDRLRPQVVQLPTGAWYDPADPADPESMCVHGNPNVLTEDVGTSSLAQGCTGAHVLVEVEKYRGTPPPVRAHEPPMLHPRADAK</sequence>
<dbReference type="FunFam" id="2.40.40.20:FF:000009">
    <property type="entry name" value="Biotin sulfoxide reductase 2"/>
    <property type="match status" value="1"/>
</dbReference>
<keyword evidence="3" id="KW-0500">Molybdenum</keyword>
<evidence type="ECO:0000313" key="11">
    <source>
        <dbReference type="Proteomes" id="UP001140293"/>
    </source>
</evidence>
<evidence type="ECO:0000259" key="9">
    <source>
        <dbReference type="Pfam" id="PF18364"/>
    </source>
</evidence>